<dbReference type="InterPro" id="IPR036640">
    <property type="entry name" value="ABC1_TM_sf"/>
</dbReference>
<dbReference type="PROSITE" id="PS50929">
    <property type="entry name" value="ABC_TM1F"/>
    <property type="match status" value="1"/>
</dbReference>
<dbReference type="EMBL" id="JAUSSU010000003">
    <property type="protein sequence ID" value="MDQ0112478.1"/>
    <property type="molecule type" value="Genomic_DNA"/>
</dbReference>
<dbReference type="RefSeq" id="WP_307203348.1">
    <property type="nucleotide sequence ID" value="NZ_JAUSSU010000003.1"/>
</dbReference>
<evidence type="ECO:0000256" key="7">
    <source>
        <dbReference type="SAM" id="Phobius"/>
    </source>
</evidence>
<dbReference type="PROSITE" id="PS50893">
    <property type="entry name" value="ABC_TRANSPORTER_2"/>
    <property type="match status" value="1"/>
</dbReference>
<feature type="transmembrane region" description="Helical" evidence="7">
    <location>
        <begin position="132"/>
        <end position="156"/>
    </location>
</feature>
<organism evidence="10 11">
    <name type="scientific">Paenibacillus harenae</name>
    <dbReference type="NCBI Taxonomy" id="306543"/>
    <lineage>
        <taxon>Bacteria</taxon>
        <taxon>Bacillati</taxon>
        <taxon>Bacillota</taxon>
        <taxon>Bacilli</taxon>
        <taxon>Bacillales</taxon>
        <taxon>Paenibacillaceae</taxon>
        <taxon>Paenibacillus</taxon>
    </lineage>
</organism>
<evidence type="ECO:0000256" key="1">
    <source>
        <dbReference type="ARBA" id="ARBA00004651"/>
    </source>
</evidence>
<dbReference type="GO" id="GO:0005524">
    <property type="term" value="F:ATP binding"/>
    <property type="evidence" value="ECO:0007669"/>
    <property type="project" value="UniProtKB-KW"/>
</dbReference>
<keyword evidence="5 7" id="KW-1133">Transmembrane helix</keyword>
<dbReference type="InterPro" id="IPR017871">
    <property type="entry name" value="ABC_transporter-like_CS"/>
</dbReference>
<dbReference type="InterPro" id="IPR039421">
    <property type="entry name" value="Type_1_exporter"/>
</dbReference>
<evidence type="ECO:0000256" key="6">
    <source>
        <dbReference type="ARBA" id="ARBA00023136"/>
    </source>
</evidence>
<feature type="transmembrane region" description="Helical" evidence="7">
    <location>
        <begin position="162"/>
        <end position="179"/>
    </location>
</feature>
<feature type="domain" description="ABC transmembrane type-1" evidence="9">
    <location>
        <begin position="24"/>
        <end position="307"/>
    </location>
</feature>
<dbReference type="CDD" id="cd07346">
    <property type="entry name" value="ABC_6TM_exporters"/>
    <property type="match status" value="1"/>
</dbReference>
<feature type="transmembrane region" description="Helical" evidence="7">
    <location>
        <begin position="21"/>
        <end position="39"/>
    </location>
</feature>
<feature type="transmembrane region" description="Helical" evidence="7">
    <location>
        <begin position="59"/>
        <end position="78"/>
    </location>
</feature>
<dbReference type="PANTHER" id="PTHR43394:SF1">
    <property type="entry name" value="ATP-BINDING CASSETTE SUB-FAMILY B MEMBER 10, MITOCHONDRIAL"/>
    <property type="match status" value="1"/>
</dbReference>
<keyword evidence="3" id="KW-0547">Nucleotide-binding</keyword>
<dbReference type="Pfam" id="PF00005">
    <property type="entry name" value="ABC_tran"/>
    <property type="match status" value="1"/>
</dbReference>
<dbReference type="Gene3D" id="3.40.50.300">
    <property type="entry name" value="P-loop containing nucleotide triphosphate hydrolases"/>
    <property type="match status" value="1"/>
</dbReference>
<dbReference type="InterPro" id="IPR003593">
    <property type="entry name" value="AAA+_ATPase"/>
</dbReference>
<dbReference type="SMART" id="SM00382">
    <property type="entry name" value="AAA"/>
    <property type="match status" value="1"/>
</dbReference>
<evidence type="ECO:0000313" key="10">
    <source>
        <dbReference type="EMBL" id="MDQ0112478.1"/>
    </source>
</evidence>
<keyword evidence="6 7" id="KW-0472">Membrane</keyword>
<dbReference type="Gene3D" id="1.20.1560.10">
    <property type="entry name" value="ABC transporter type 1, transmembrane domain"/>
    <property type="match status" value="1"/>
</dbReference>
<keyword evidence="2 7" id="KW-0812">Transmembrane</keyword>
<protein>
    <submittedName>
        <fullName evidence="10">ATP-binding cassette subfamily B protein</fullName>
    </submittedName>
</protein>
<keyword evidence="4 10" id="KW-0067">ATP-binding</keyword>
<name>A0ABT9U0G8_PAEHA</name>
<dbReference type="SUPFAM" id="SSF52540">
    <property type="entry name" value="P-loop containing nucleoside triphosphate hydrolases"/>
    <property type="match status" value="1"/>
</dbReference>
<dbReference type="InterPro" id="IPR003439">
    <property type="entry name" value="ABC_transporter-like_ATP-bd"/>
</dbReference>
<dbReference type="Proteomes" id="UP001229346">
    <property type="component" value="Unassembled WGS sequence"/>
</dbReference>
<comment type="caution">
    <text evidence="10">The sequence shown here is derived from an EMBL/GenBank/DDBJ whole genome shotgun (WGS) entry which is preliminary data.</text>
</comment>
<reference evidence="10 11" key="1">
    <citation type="submission" date="2023-07" db="EMBL/GenBank/DDBJ databases">
        <title>Sorghum-associated microbial communities from plants grown in Nebraska, USA.</title>
        <authorList>
            <person name="Schachtman D."/>
        </authorList>
    </citation>
    <scope>NUCLEOTIDE SEQUENCE [LARGE SCALE GENOMIC DNA]</scope>
    <source>
        <strain evidence="10 11">CC482</strain>
    </source>
</reference>
<proteinExistence type="predicted"/>
<dbReference type="PROSITE" id="PS00211">
    <property type="entry name" value="ABC_TRANSPORTER_1"/>
    <property type="match status" value="1"/>
</dbReference>
<evidence type="ECO:0000256" key="5">
    <source>
        <dbReference type="ARBA" id="ARBA00022989"/>
    </source>
</evidence>
<sequence length="586" mass="64482">MNIPIKQYWRLLSSYLRHERRKLAVLALLLIAGIGLQLWNPQIMRQFIDDAMKPGVTIGALIGSAVLFIVLALLYQLVTVCSGYIGEQVGWTATNELRGDLAKHCLHLDQTFHKDRTSGEMIQRIDGDVNELSNFFSSFVFALSANALLISGVLVMMFLEDWILGLGMTLFVIAAIFALQRIRSSFSPAWVKSSEAYAEMYGFLGEHMAGTEDTRANGASSFVMRRFHGILRKLLPIHMKASFGGYTMWVSTIFVFALSRSLALIYCGYLWATDSMTLGTIYLIFTYTELLNHPLEQIRTQIQDLQRADASIVRVSQLFATKSALVEKKSPAQLKDGALAVRFESVSFNYGGEDSETSVLRNVSFELAPGRVLGLLGRTGSGKSTLARLLVRFYDATDGTVRIGGEDVREVALSQLRGRIAMVSQNIQLFQATVRDNLTLYNRSIPDDRLTRVLSELGLASWLAALGNGLDTMLASGGSGLSAGEAQLLAFARAFLSDPSLVILDEASSRLDPATESHIEKAIDKLLSGRTAIIIAHRLTTIKRADDILILDAGSVVESGLRTKLADDNGSRLYQLLKTGTEEVFV</sequence>
<evidence type="ECO:0000259" key="9">
    <source>
        <dbReference type="PROSITE" id="PS50929"/>
    </source>
</evidence>
<evidence type="ECO:0000256" key="3">
    <source>
        <dbReference type="ARBA" id="ARBA00022741"/>
    </source>
</evidence>
<evidence type="ECO:0000256" key="4">
    <source>
        <dbReference type="ARBA" id="ARBA00022840"/>
    </source>
</evidence>
<feature type="domain" description="ABC transporter" evidence="8">
    <location>
        <begin position="341"/>
        <end position="578"/>
    </location>
</feature>
<keyword evidence="11" id="KW-1185">Reference proteome</keyword>
<dbReference type="InterPro" id="IPR011527">
    <property type="entry name" value="ABC1_TM_dom"/>
</dbReference>
<feature type="transmembrane region" description="Helical" evidence="7">
    <location>
        <begin position="234"/>
        <end position="257"/>
    </location>
</feature>
<dbReference type="InterPro" id="IPR027417">
    <property type="entry name" value="P-loop_NTPase"/>
</dbReference>
<dbReference type="SUPFAM" id="SSF90123">
    <property type="entry name" value="ABC transporter transmembrane region"/>
    <property type="match status" value="1"/>
</dbReference>
<accession>A0ABT9U0G8</accession>
<dbReference type="Pfam" id="PF00664">
    <property type="entry name" value="ABC_membrane"/>
    <property type="match status" value="1"/>
</dbReference>
<evidence type="ECO:0000313" key="11">
    <source>
        <dbReference type="Proteomes" id="UP001229346"/>
    </source>
</evidence>
<comment type="subcellular location">
    <subcellularLocation>
        <location evidence="1">Cell membrane</location>
        <topology evidence="1">Multi-pass membrane protein</topology>
    </subcellularLocation>
</comment>
<gene>
    <name evidence="10" type="ORF">J2T15_001913</name>
</gene>
<evidence type="ECO:0000256" key="2">
    <source>
        <dbReference type="ARBA" id="ARBA00022692"/>
    </source>
</evidence>
<dbReference type="PANTHER" id="PTHR43394">
    <property type="entry name" value="ATP-DEPENDENT PERMEASE MDL1, MITOCHONDRIAL"/>
    <property type="match status" value="1"/>
</dbReference>
<evidence type="ECO:0000259" key="8">
    <source>
        <dbReference type="PROSITE" id="PS50893"/>
    </source>
</evidence>